<dbReference type="Proteomes" id="UP000009138">
    <property type="component" value="Unassembled WGS sequence"/>
</dbReference>
<dbReference type="AlphaFoldDB" id="I1BMK5"/>
<evidence type="ECO:0000313" key="2">
    <source>
        <dbReference type="Proteomes" id="UP000009138"/>
    </source>
</evidence>
<proteinExistence type="predicted"/>
<dbReference type="EMBL" id="CH476732">
    <property type="protein sequence ID" value="EIE77435.1"/>
    <property type="molecule type" value="Genomic_DNA"/>
</dbReference>
<dbReference type="GeneID" id="93609111"/>
<keyword evidence="2" id="KW-1185">Reference proteome</keyword>
<protein>
    <submittedName>
        <fullName evidence="1">Uncharacterized protein</fullName>
    </submittedName>
</protein>
<sequence length="82" mass="9408">MCALESWLVTRWQTRALSKASYPGAHKKYHVPLTLPLHSLFDGPVICTILYELDYLLHDKDQLSPPFQPGPRLLDWLPSSPH</sequence>
<accession>I1BMK5</accession>
<reference evidence="1 2" key="1">
    <citation type="journal article" date="2009" name="PLoS Genet.">
        <title>Genomic analysis of the basal lineage fungus Rhizopus oryzae reveals a whole-genome duplication.</title>
        <authorList>
            <person name="Ma L.-J."/>
            <person name="Ibrahim A.S."/>
            <person name="Skory C."/>
            <person name="Grabherr M.G."/>
            <person name="Burger G."/>
            <person name="Butler M."/>
            <person name="Elias M."/>
            <person name="Idnurm A."/>
            <person name="Lang B.F."/>
            <person name="Sone T."/>
            <person name="Abe A."/>
            <person name="Calvo S.E."/>
            <person name="Corrochano L.M."/>
            <person name="Engels R."/>
            <person name="Fu J."/>
            <person name="Hansberg W."/>
            <person name="Kim J.-M."/>
            <person name="Kodira C.D."/>
            <person name="Koehrsen M.J."/>
            <person name="Liu B."/>
            <person name="Miranda-Saavedra D."/>
            <person name="O'Leary S."/>
            <person name="Ortiz-Castellanos L."/>
            <person name="Poulter R."/>
            <person name="Rodriguez-Romero J."/>
            <person name="Ruiz-Herrera J."/>
            <person name="Shen Y.-Q."/>
            <person name="Zeng Q."/>
            <person name="Galagan J."/>
            <person name="Birren B.W."/>
            <person name="Cuomo C.A."/>
            <person name="Wickes B.L."/>
        </authorList>
    </citation>
    <scope>NUCLEOTIDE SEQUENCE [LARGE SCALE GENOMIC DNA]</scope>
    <source>
        <strain evidence="2">RA 99-880 / ATCC MYA-4621 / FGSC 9543 / NRRL 43880</strain>
    </source>
</reference>
<gene>
    <name evidence="1" type="ORF">RO3G_02139</name>
</gene>
<dbReference type="RefSeq" id="XP_067512831.1">
    <property type="nucleotide sequence ID" value="XM_067656730.1"/>
</dbReference>
<dbReference type="VEuPathDB" id="FungiDB:RO3G_02139"/>
<dbReference type="InParanoid" id="I1BMK5"/>
<name>I1BMK5_RHIO9</name>
<evidence type="ECO:0000313" key="1">
    <source>
        <dbReference type="EMBL" id="EIE77435.1"/>
    </source>
</evidence>
<organism evidence="1 2">
    <name type="scientific">Rhizopus delemar (strain RA 99-880 / ATCC MYA-4621 / FGSC 9543 / NRRL 43880)</name>
    <name type="common">Mucormycosis agent</name>
    <name type="synonym">Rhizopus arrhizus var. delemar</name>
    <dbReference type="NCBI Taxonomy" id="246409"/>
    <lineage>
        <taxon>Eukaryota</taxon>
        <taxon>Fungi</taxon>
        <taxon>Fungi incertae sedis</taxon>
        <taxon>Mucoromycota</taxon>
        <taxon>Mucoromycotina</taxon>
        <taxon>Mucoromycetes</taxon>
        <taxon>Mucorales</taxon>
        <taxon>Mucorineae</taxon>
        <taxon>Rhizopodaceae</taxon>
        <taxon>Rhizopus</taxon>
    </lineage>
</organism>